<dbReference type="Proteomes" id="UP000095564">
    <property type="component" value="Unassembled WGS sequence"/>
</dbReference>
<dbReference type="EMBL" id="CYXY01000001">
    <property type="protein sequence ID" value="CUM70700.1"/>
    <property type="molecule type" value="Genomic_DNA"/>
</dbReference>
<sequence length="35" mass="4015">MSNMPKVKIEIVAVSRDCFPESLSVNRRNITCQTF</sequence>
<evidence type="ECO:0000313" key="5">
    <source>
        <dbReference type="Proteomes" id="UP000095564"/>
    </source>
</evidence>
<dbReference type="EMBL" id="CZAU01000019">
    <property type="protein sequence ID" value="CUP71046.1"/>
    <property type="molecule type" value="Genomic_DNA"/>
</dbReference>
<dbReference type="AlphaFoldDB" id="A0A174QGW3"/>
<dbReference type="Proteomes" id="UP000095553">
    <property type="component" value="Unassembled WGS sequence"/>
</dbReference>
<evidence type="ECO:0000313" key="3">
    <source>
        <dbReference type="EMBL" id="CUP71046.1"/>
    </source>
</evidence>
<dbReference type="Proteomes" id="UP000095598">
    <property type="component" value="Unassembled WGS sequence"/>
</dbReference>
<organism evidence="3 5">
    <name type="scientific">Anaerostipes hadrus</name>
    <dbReference type="NCBI Taxonomy" id="649756"/>
    <lineage>
        <taxon>Bacteria</taxon>
        <taxon>Bacillati</taxon>
        <taxon>Bacillota</taxon>
        <taxon>Clostridia</taxon>
        <taxon>Lachnospirales</taxon>
        <taxon>Lachnospiraceae</taxon>
        <taxon>Anaerostipes</taxon>
    </lineage>
</organism>
<proteinExistence type="predicted"/>
<accession>A0A174QGW3</accession>
<evidence type="ECO:0000313" key="6">
    <source>
        <dbReference type="Proteomes" id="UP000095598"/>
    </source>
</evidence>
<name>A0A174QGW3_ANAHA</name>
<evidence type="ECO:0000313" key="1">
    <source>
        <dbReference type="EMBL" id="CUM70700.1"/>
    </source>
</evidence>
<protein>
    <submittedName>
        <fullName evidence="3">Uncharacterized protein</fullName>
    </submittedName>
</protein>
<gene>
    <name evidence="2" type="ORF">ERS852425_00287</name>
    <name evidence="3" type="ORF">ERS852520_01991</name>
    <name evidence="1" type="ORF">ERS852571_00087</name>
</gene>
<dbReference type="EMBL" id="CYXT01000001">
    <property type="protein sequence ID" value="CUM73170.1"/>
    <property type="molecule type" value="Genomic_DNA"/>
</dbReference>
<evidence type="ECO:0000313" key="4">
    <source>
        <dbReference type="Proteomes" id="UP000095553"/>
    </source>
</evidence>
<reference evidence="4 5" key="1">
    <citation type="submission" date="2015-09" db="EMBL/GenBank/DDBJ databases">
        <authorList>
            <consortium name="Pathogen Informatics"/>
        </authorList>
    </citation>
    <scope>NUCLEOTIDE SEQUENCE [LARGE SCALE GENOMIC DNA]</scope>
    <source>
        <strain evidence="2 6">2789STDY5608868</strain>
        <strain evidence="3 5">2789STDY5834908</strain>
        <strain evidence="1 4">2789STDY5834959</strain>
    </source>
</reference>
<evidence type="ECO:0000313" key="2">
    <source>
        <dbReference type="EMBL" id="CUM73170.1"/>
    </source>
</evidence>